<gene>
    <name evidence="1" type="ORF">SG35_023555</name>
</gene>
<name>A0AAE9YNQ8_9GAMM</name>
<evidence type="ECO:0000313" key="2">
    <source>
        <dbReference type="Proteomes" id="UP000032568"/>
    </source>
</evidence>
<proteinExistence type="predicted"/>
<protein>
    <submittedName>
        <fullName evidence="1">Uncharacterized protein</fullName>
    </submittedName>
</protein>
<evidence type="ECO:0000313" key="1">
    <source>
        <dbReference type="EMBL" id="WDD98220.1"/>
    </source>
</evidence>
<accession>A0AAE9YNQ8</accession>
<dbReference type="EMBL" id="CP059735">
    <property type="protein sequence ID" value="WDD98220.1"/>
    <property type="molecule type" value="Genomic_DNA"/>
</dbReference>
<dbReference type="Proteomes" id="UP000032568">
    <property type="component" value="Chromosome"/>
</dbReference>
<sequence length="68" mass="6921">MGINKSNSSPLPLFTTGMLIQIAGGVGSNIGKGVKPANAIMPDTNNFSVMTADMTLEVGSNIGKGKEP</sequence>
<dbReference type="KEGG" id="tact:SG35_023555"/>
<dbReference type="AlphaFoldDB" id="A0AAE9YNQ8"/>
<reference evidence="1 2" key="1">
    <citation type="journal article" date="2015" name="Genome Announc.">
        <title>Draft Genome Sequences of Marine Isolates of Thalassomonas viridans and Thalassomonas actiniarum.</title>
        <authorList>
            <person name="Olonade I."/>
            <person name="van Zyl L.J."/>
            <person name="Trindade M."/>
        </authorList>
    </citation>
    <scope>NUCLEOTIDE SEQUENCE [LARGE SCALE GENOMIC DNA]</scope>
    <source>
        <strain evidence="1 2">A5K-106</strain>
    </source>
</reference>
<organism evidence="1 2">
    <name type="scientific">Thalassomonas actiniarum</name>
    <dbReference type="NCBI Taxonomy" id="485447"/>
    <lineage>
        <taxon>Bacteria</taxon>
        <taxon>Pseudomonadati</taxon>
        <taxon>Pseudomonadota</taxon>
        <taxon>Gammaproteobacteria</taxon>
        <taxon>Alteromonadales</taxon>
        <taxon>Colwelliaceae</taxon>
        <taxon>Thalassomonas</taxon>
    </lineage>
</organism>
<reference evidence="1 2" key="2">
    <citation type="journal article" date="2022" name="Mar. Drugs">
        <title>Bioassay-Guided Fractionation Leads to the Detection of Cholic Acid Generated by the Rare Thalassomonas sp.</title>
        <authorList>
            <person name="Pheiffer F."/>
            <person name="Schneider Y.K."/>
            <person name="Hansen E.H."/>
            <person name="Andersen J.H."/>
            <person name="Isaksson J."/>
            <person name="Busche T."/>
            <person name="R C."/>
            <person name="Kalinowski J."/>
            <person name="Zyl L.V."/>
            <person name="Trindade M."/>
        </authorList>
    </citation>
    <scope>NUCLEOTIDE SEQUENCE [LARGE SCALE GENOMIC DNA]</scope>
    <source>
        <strain evidence="1 2">A5K-106</strain>
    </source>
</reference>
<keyword evidence="2" id="KW-1185">Reference proteome</keyword>